<reference evidence="2 3" key="1">
    <citation type="submission" date="2018-02" db="EMBL/GenBank/DDBJ databases">
        <title>The draft genome of Phyllobacterium sp. 1N-3.</title>
        <authorList>
            <person name="Liu L."/>
            <person name="Li L."/>
            <person name="Zhang X."/>
            <person name="Wang T."/>
            <person name="Liang L."/>
        </authorList>
    </citation>
    <scope>NUCLEOTIDE SEQUENCE [LARGE SCALE GENOMIC DNA]</scope>
    <source>
        <strain evidence="2 3">1N-3</strain>
    </source>
</reference>
<dbReference type="Proteomes" id="UP000239434">
    <property type="component" value="Unassembled WGS sequence"/>
</dbReference>
<evidence type="ECO:0000313" key="2">
    <source>
        <dbReference type="EMBL" id="PRD43190.1"/>
    </source>
</evidence>
<keyword evidence="3" id="KW-1185">Reference proteome</keyword>
<sequence length="60" mass="6820">MLLDLNGRRLLEDRPENSKNQQQGRYVSDRSLYSIGPKIGIDFRKARCADSITYSVLCAS</sequence>
<gene>
    <name evidence="2" type="ORF">C5748_13415</name>
</gene>
<dbReference type="EMBL" id="PVBR01000008">
    <property type="protein sequence ID" value="PRD43190.1"/>
    <property type="molecule type" value="Genomic_DNA"/>
</dbReference>
<feature type="region of interest" description="Disordered" evidence="1">
    <location>
        <begin position="1"/>
        <end position="25"/>
    </location>
</feature>
<name>A0A2S9IRP0_9HYPH</name>
<proteinExistence type="predicted"/>
<evidence type="ECO:0000313" key="3">
    <source>
        <dbReference type="Proteomes" id="UP000239434"/>
    </source>
</evidence>
<accession>A0A2S9IRP0</accession>
<evidence type="ECO:0000256" key="1">
    <source>
        <dbReference type="SAM" id="MobiDB-lite"/>
    </source>
</evidence>
<protein>
    <submittedName>
        <fullName evidence="2">Uncharacterized protein</fullName>
    </submittedName>
</protein>
<comment type="caution">
    <text evidence="2">The sequence shown here is derived from an EMBL/GenBank/DDBJ whole genome shotgun (WGS) entry which is preliminary data.</text>
</comment>
<organism evidence="2 3">
    <name type="scientific">Phyllobacterium phragmitis</name>
    <dbReference type="NCBI Taxonomy" id="2670329"/>
    <lineage>
        <taxon>Bacteria</taxon>
        <taxon>Pseudomonadati</taxon>
        <taxon>Pseudomonadota</taxon>
        <taxon>Alphaproteobacteria</taxon>
        <taxon>Hyphomicrobiales</taxon>
        <taxon>Phyllobacteriaceae</taxon>
        <taxon>Phyllobacterium</taxon>
    </lineage>
</organism>
<feature type="compositionally biased region" description="Basic and acidic residues" evidence="1">
    <location>
        <begin position="1"/>
        <end position="17"/>
    </location>
</feature>
<dbReference type="AlphaFoldDB" id="A0A2S9IRP0"/>